<dbReference type="Proteomes" id="UP000620124">
    <property type="component" value="Unassembled WGS sequence"/>
</dbReference>
<dbReference type="InterPro" id="IPR032675">
    <property type="entry name" value="LRR_dom_sf"/>
</dbReference>
<dbReference type="AlphaFoldDB" id="A0A8H6XCF6"/>
<evidence type="ECO:0000313" key="2">
    <source>
        <dbReference type="EMBL" id="KAF7338032.1"/>
    </source>
</evidence>
<keyword evidence="1" id="KW-0175">Coiled coil</keyword>
<keyword evidence="3" id="KW-1185">Reference proteome</keyword>
<protein>
    <recommendedName>
        <fullName evidence="4">F-box domain-containing protein</fullName>
    </recommendedName>
</protein>
<dbReference type="Gene3D" id="3.80.10.10">
    <property type="entry name" value="Ribonuclease Inhibitor"/>
    <property type="match status" value="1"/>
</dbReference>
<evidence type="ECO:0000313" key="3">
    <source>
        <dbReference type="Proteomes" id="UP000620124"/>
    </source>
</evidence>
<gene>
    <name evidence="2" type="ORF">MVEN_02027200</name>
</gene>
<feature type="coiled-coil region" evidence="1">
    <location>
        <begin position="10"/>
        <end position="37"/>
    </location>
</feature>
<proteinExistence type="predicted"/>
<name>A0A8H6XCF6_9AGAR</name>
<comment type="caution">
    <text evidence="2">The sequence shown here is derived from an EMBL/GenBank/DDBJ whole genome shotgun (WGS) entry which is preliminary data.</text>
</comment>
<dbReference type="EMBL" id="JACAZI010000021">
    <property type="protein sequence ID" value="KAF7338032.1"/>
    <property type="molecule type" value="Genomic_DNA"/>
</dbReference>
<dbReference type="SUPFAM" id="SSF52047">
    <property type="entry name" value="RNI-like"/>
    <property type="match status" value="1"/>
</dbReference>
<evidence type="ECO:0008006" key="4">
    <source>
        <dbReference type="Google" id="ProtNLM"/>
    </source>
</evidence>
<dbReference type="OrthoDB" id="3038587at2759"/>
<accession>A0A8H6XCF6</accession>
<organism evidence="2 3">
    <name type="scientific">Mycena venus</name>
    <dbReference type="NCBI Taxonomy" id="2733690"/>
    <lineage>
        <taxon>Eukaryota</taxon>
        <taxon>Fungi</taxon>
        <taxon>Dikarya</taxon>
        <taxon>Basidiomycota</taxon>
        <taxon>Agaricomycotina</taxon>
        <taxon>Agaricomycetes</taxon>
        <taxon>Agaricomycetidae</taxon>
        <taxon>Agaricales</taxon>
        <taxon>Marasmiineae</taxon>
        <taxon>Mycenaceae</taxon>
        <taxon>Mycena</taxon>
    </lineage>
</organism>
<reference evidence="2" key="1">
    <citation type="submission" date="2020-05" db="EMBL/GenBank/DDBJ databases">
        <title>Mycena genomes resolve the evolution of fungal bioluminescence.</title>
        <authorList>
            <person name="Tsai I.J."/>
        </authorList>
    </citation>
    <scope>NUCLEOTIDE SEQUENCE</scope>
    <source>
        <strain evidence="2">CCC161011</strain>
    </source>
</reference>
<sequence>MPTVDLRRRLMELEGEIAHQKRVLHDLEQARTATERELLATATFPALSLPPEVTAEVFLHCLPLLRGLGWGVESTGPLILTSVCRAWRDITLATPVLWSSLALRFDDIPYDVVTNPGSMEDFIDRWLSRAGTCPLSLCFRISGDEFTLSVSRLRDIIHRYSHRVQYLEIHAGDDCDIRELRLDSVEFPLLQSAALHCDHDPDPHVDLPGNVFGNAPQFHNLRLLSAGITPTSFTLAWSQLTKFEGTIWDLKLFTFAPNLTEVTCSFDPDDQLFAVITHPCLRSLTIGEDNSDDNDIIQYLDLPGLRHLDVRYMDEYDSLEPFLVRSSPPLVSLSVRGDQSSFSHWRQCMRLVAGTLESLEMHHVSAGVMSSLFGPALSSSCLDALPNIRAISLEGVESVDLPFLVHFLYSRSSKLRTFKLVWASNPFLDGRAWAGPTRRLDTFSGHLTRLGRAGMSIYLGPRDKNYVIVDENENSV</sequence>
<evidence type="ECO:0000256" key="1">
    <source>
        <dbReference type="SAM" id="Coils"/>
    </source>
</evidence>